<accession>A0ABS5HT50</accession>
<keyword evidence="2" id="KW-1185">Reference proteome</keyword>
<dbReference type="Pfam" id="PF04268">
    <property type="entry name" value="SoxG"/>
    <property type="match status" value="1"/>
</dbReference>
<evidence type="ECO:0000313" key="1">
    <source>
        <dbReference type="EMBL" id="MBR9651718.1"/>
    </source>
</evidence>
<evidence type="ECO:0000313" key="2">
    <source>
        <dbReference type="Proteomes" id="UP001195941"/>
    </source>
</evidence>
<dbReference type="InterPro" id="IPR007375">
    <property type="entry name" value="SoxG"/>
</dbReference>
<dbReference type="Proteomes" id="UP001195941">
    <property type="component" value="Unassembled WGS sequence"/>
</dbReference>
<proteinExistence type="predicted"/>
<dbReference type="EMBL" id="JADMKU010000009">
    <property type="protein sequence ID" value="MBR9651718.1"/>
    <property type="molecule type" value="Genomic_DNA"/>
</dbReference>
<comment type="caution">
    <text evidence="1">The sequence shown here is derived from an EMBL/GenBank/DDBJ whole genome shotgun (WGS) entry which is preliminary data.</text>
</comment>
<dbReference type="SUPFAM" id="SSF103025">
    <property type="entry name" value="Folate-binding domain"/>
    <property type="match status" value="1"/>
</dbReference>
<reference evidence="1 2" key="1">
    <citation type="journal article" date="2021" name="Arch. Microbiol.">
        <title>Thalassobius aquimarinus sp. nov., isolated from the Sea of Japan seashore.</title>
        <authorList>
            <person name="Kurilenko V.V."/>
            <person name="Romanenko L.A."/>
            <person name="Chernysheva N.Y."/>
            <person name="Velansky P.V."/>
            <person name="Tekutyeva L.A."/>
            <person name="Isaeva M.P."/>
            <person name="Mikhailov V.V."/>
        </authorList>
    </citation>
    <scope>NUCLEOTIDE SEQUENCE [LARGE SCALE GENOMIC DNA]</scope>
    <source>
        <strain evidence="1 2">KMM 8518</strain>
    </source>
</reference>
<sequence length="190" mass="19781">MSELSALNGAAFHGTVTVEDAGLQGMIALRGDLASAKLAKAVKVATGLAIPAVRKISSEGDKAVAWMSPDELLILAPYEDTGDVVAQLNEALAGEHVLVQNLSDARATFSLTGAPGALREVLAKLAPVDLSPDAFGPGDFRRTRLAQVAGAFWFEDTTTARVICFRSVAEYVYGLLCVSAEDGGEVGIFG</sequence>
<dbReference type="InterPro" id="IPR027266">
    <property type="entry name" value="TrmE/GcvT-like"/>
</dbReference>
<dbReference type="Gene3D" id="3.30.1360.120">
    <property type="entry name" value="Probable tRNA modification gtpase trme, domain 1"/>
    <property type="match status" value="1"/>
</dbReference>
<dbReference type="Gene3D" id="3.30.70.1520">
    <property type="entry name" value="Heterotetrameric sarcosine oxidase"/>
    <property type="match status" value="1"/>
</dbReference>
<dbReference type="RefSeq" id="WP_212701242.1">
    <property type="nucleotide sequence ID" value="NZ_JADMKU010000009.1"/>
</dbReference>
<protein>
    <submittedName>
        <fullName evidence="1">Sarcosine oxidase subunit gamma</fullName>
    </submittedName>
</protein>
<name>A0ABS5HT50_9RHOB</name>
<gene>
    <name evidence="1" type="ORF">IT775_11355</name>
</gene>
<organism evidence="1 2">
    <name type="scientific">Thalassovita aquimarina</name>
    <dbReference type="NCBI Taxonomy" id="2785917"/>
    <lineage>
        <taxon>Bacteria</taxon>
        <taxon>Pseudomonadati</taxon>
        <taxon>Pseudomonadota</taxon>
        <taxon>Alphaproteobacteria</taxon>
        <taxon>Rhodobacterales</taxon>
        <taxon>Roseobacteraceae</taxon>
        <taxon>Thalassovita</taxon>
    </lineage>
</organism>